<organism evidence="6 7">
    <name type="scientific">Lutimaribacter marinistellae</name>
    <dbReference type="NCBI Taxonomy" id="1820329"/>
    <lineage>
        <taxon>Bacteria</taxon>
        <taxon>Pseudomonadati</taxon>
        <taxon>Pseudomonadota</taxon>
        <taxon>Alphaproteobacteria</taxon>
        <taxon>Rhodobacterales</taxon>
        <taxon>Roseobacteraceae</taxon>
        <taxon>Lutimaribacter</taxon>
    </lineage>
</organism>
<feature type="domain" description="HTH iclR-type" evidence="4">
    <location>
        <begin position="6"/>
        <end position="68"/>
    </location>
</feature>
<evidence type="ECO:0000256" key="1">
    <source>
        <dbReference type="ARBA" id="ARBA00023015"/>
    </source>
</evidence>
<sequence length="253" mass="27711">MEQGVIKSAGRAMRILETMDAAARPLRVSDVAERLDIPQSSASLLIKSLNTMGFLDFDAETRTYKPSVRVAMLGTWVLGHDTRTADLLHLMSRVSDETGQTVALVVQNGLRMQYVNTIESTETIRMIIHTGLTRPIHMGAAGLVLLAQKSDEEIRRIVTHSNAINENPLYKASEQDILEKVGFVREHGYYLSDGLYTPGAGMIAMALDLGPGQKPLAIGVGAVSQFLLANKEGYLTSLRQAVQEFSENVRVKA</sequence>
<dbReference type="PROSITE" id="PS51077">
    <property type="entry name" value="HTH_ICLR"/>
    <property type="match status" value="1"/>
</dbReference>
<dbReference type="InterPro" id="IPR036390">
    <property type="entry name" value="WH_DNA-bd_sf"/>
</dbReference>
<dbReference type="Gene3D" id="1.10.10.10">
    <property type="entry name" value="Winged helix-like DNA-binding domain superfamily/Winged helix DNA-binding domain"/>
    <property type="match status" value="1"/>
</dbReference>
<reference evidence="7" key="1">
    <citation type="journal article" date="2019" name="Int. J. Syst. Evol. Microbiol.">
        <title>The Global Catalogue of Microorganisms (GCM) 10K type strain sequencing project: providing services to taxonomists for standard genome sequencing and annotation.</title>
        <authorList>
            <consortium name="The Broad Institute Genomics Platform"/>
            <consortium name="The Broad Institute Genome Sequencing Center for Infectious Disease"/>
            <person name="Wu L."/>
            <person name="Ma J."/>
        </authorList>
    </citation>
    <scope>NUCLEOTIDE SEQUENCE [LARGE SCALE GENOMIC DNA]</scope>
    <source>
        <strain evidence="7">KCTC 42911</strain>
    </source>
</reference>
<evidence type="ECO:0000256" key="2">
    <source>
        <dbReference type="ARBA" id="ARBA00023125"/>
    </source>
</evidence>
<dbReference type="Pfam" id="PF09339">
    <property type="entry name" value="HTH_IclR"/>
    <property type="match status" value="1"/>
</dbReference>
<dbReference type="InterPro" id="IPR029016">
    <property type="entry name" value="GAF-like_dom_sf"/>
</dbReference>
<keyword evidence="2" id="KW-0238">DNA-binding</keyword>
<dbReference type="RefSeq" id="WP_386733948.1">
    <property type="nucleotide sequence ID" value="NZ_JBHRXI010000002.1"/>
</dbReference>
<dbReference type="InterPro" id="IPR050707">
    <property type="entry name" value="HTH_MetabolicPath_Reg"/>
</dbReference>
<evidence type="ECO:0000313" key="6">
    <source>
        <dbReference type="EMBL" id="MFC3612756.1"/>
    </source>
</evidence>
<protein>
    <submittedName>
        <fullName evidence="6">IclR family transcriptional regulator</fullName>
    </submittedName>
</protein>
<dbReference type="SMART" id="SM00346">
    <property type="entry name" value="HTH_ICLR"/>
    <property type="match status" value="1"/>
</dbReference>
<evidence type="ECO:0000313" key="7">
    <source>
        <dbReference type="Proteomes" id="UP001595629"/>
    </source>
</evidence>
<dbReference type="PANTHER" id="PTHR30136:SF35">
    <property type="entry name" value="HTH-TYPE TRANSCRIPTIONAL REGULATOR RV1719"/>
    <property type="match status" value="1"/>
</dbReference>
<keyword evidence="3" id="KW-0804">Transcription</keyword>
<keyword evidence="1" id="KW-0805">Transcription regulation</keyword>
<proteinExistence type="predicted"/>
<dbReference type="PROSITE" id="PS51078">
    <property type="entry name" value="ICLR_ED"/>
    <property type="match status" value="1"/>
</dbReference>
<gene>
    <name evidence="6" type="ORF">ACFORG_03195</name>
</gene>
<dbReference type="InterPro" id="IPR005471">
    <property type="entry name" value="Tscrpt_reg_IclR_N"/>
</dbReference>
<dbReference type="Proteomes" id="UP001595629">
    <property type="component" value="Unassembled WGS sequence"/>
</dbReference>
<comment type="caution">
    <text evidence="6">The sequence shown here is derived from an EMBL/GenBank/DDBJ whole genome shotgun (WGS) entry which is preliminary data.</text>
</comment>
<dbReference type="EMBL" id="JBHRXI010000002">
    <property type="protein sequence ID" value="MFC3612756.1"/>
    <property type="molecule type" value="Genomic_DNA"/>
</dbReference>
<dbReference type="InterPro" id="IPR014757">
    <property type="entry name" value="Tscrpt_reg_IclR_C"/>
</dbReference>
<evidence type="ECO:0000259" key="5">
    <source>
        <dbReference type="PROSITE" id="PS51078"/>
    </source>
</evidence>
<accession>A0ABV7TBW3</accession>
<dbReference type="SUPFAM" id="SSF46785">
    <property type="entry name" value="Winged helix' DNA-binding domain"/>
    <property type="match status" value="1"/>
</dbReference>
<dbReference type="SUPFAM" id="SSF55781">
    <property type="entry name" value="GAF domain-like"/>
    <property type="match status" value="1"/>
</dbReference>
<dbReference type="PANTHER" id="PTHR30136">
    <property type="entry name" value="HELIX-TURN-HELIX TRANSCRIPTIONAL REGULATOR, ICLR FAMILY"/>
    <property type="match status" value="1"/>
</dbReference>
<feature type="domain" description="IclR-ED" evidence="5">
    <location>
        <begin position="69"/>
        <end position="253"/>
    </location>
</feature>
<evidence type="ECO:0000259" key="4">
    <source>
        <dbReference type="PROSITE" id="PS51077"/>
    </source>
</evidence>
<name>A0ABV7TBW3_9RHOB</name>
<evidence type="ECO:0000256" key="3">
    <source>
        <dbReference type="ARBA" id="ARBA00023163"/>
    </source>
</evidence>
<keyword evidence="7" id="KW-1185">Reference proteome</keyword>
<dbReference type="Pfam" id="PF01614">
    <property type="entry name" value="IclR_C"/>
    <property type="match status" value="1"/>
</dbReference>
<dbReference type="Gene3D" id="3.30.450.40">
    <property type="match status" value="1"/>
</dbReference>
<dbReference type="InterPro" id="IPR036388">
    <property type="entry name" value="WH-like_DNA-bd_sf"/>
</dbReference>